<feature type="region of interest" description="Disordered" evidence="1">
    <location>
        <begin position="1394"/>
        <end position="1455"/>
    </location>
</feature>
<reference evidence="2" key="1">
    <citation type="submission" date="2023-03" db="EMBL/GenBank/DDBJ databases">
        <title>Chromosome-level genomes of two armyworms, Mythimna separata and Mythimna loreyi, provide insights into the biosynthesis and reception of sex pheromones.</title>
        <authorList>
            <person name="Zhao H."/>
        </authorList>
    </citation>
    <scope>NUCLEOTIDE SEQUENCE</scope>
    <source>
        <strain evidence="2">BeijingLab</strain>
        <tissue evidence="2">Pupa</tissue>
    </source>
</reference>
<feature type="region of interest" description="Disordered" evidence="1">
    <location>
        <begin position="1293"/>
        <end position="1312"/>
    </location>
</feature>
<evidence type="ECO:0000313" key="3">
    <source>
        <dbReference type="Proteomes" id="UP001231518"/>
    </source>
</evidence>
<feature type="region of interest" description="Disordered" evidence="1">
    <location>
        <begin position="1339"/>
        <end position="1371"/>
    </location>
</feature>
<feature type="compositionally biased region" description="Low complexity" evidence="1">
    <location>
        <begin position="1339"/>
        <end position="1348"/>
    </location>
</feature>
<organism evidence="2 3">
    <name type="scientific">Mythimna separata</name>
    <name type="common">Oriental armyworm</name>
    <name type="synonym">Pseudaletia separata</name>
    <dbReference type="NCBI Taxonomy" id="271217"/>
    <lineage>
        <taxon>Eukaryota</taxon>
        <taxon>Metazoa</taxon>
        <taxon>Ecdysozoa</taxon>
        <taxon>Arthropoda</taxon>
        <taxon>Hexapoda</taxon>
        <taxon>Insecta</taxon>
        <taxon>Pterygota</taxon>
        <taxon>Neoptera</taxon>
        <taxon>Endopterygota</taxon>
        <taxon>Lepidoptera</taxon>
        <taxon>Glossata</taxon>
        <taxon>Ditrysia</taxon>
        <taxon>Noctuoidea</taxon>
        <taxon>Noctuidae</taxon>
        <taxon>Noctuinae</taxon>
        <taxon>Hadenini</taxon>
        <taxon>Mythimna</taxon>
    </lineage>
</organism>
<evidence type="ECO:0008006" key="4">
    <source>
        <dbReference type="Google" id="ProtNLM"/>
    </source>
</evidence>
<accession>A0AAD7Y607</accession>
<protein>
    <recommendedName>
        <fullName evidence="4">Separase</fullName>
    </recommendedName>
</protein>
<feature type="compositionally biased region" description="Basic and acidic residues" evidence="1">
    <location>
        <begin position="1300"/>
        <end position="1312"/>
    </location>
</feature>
<dbReference type="EMBL" id="JARGEI010000032">
    <property type="protein sequence ID" value="KAJ8703775.1"/>
    <property type="molecule type" value="Genomic_DNA"/>
</dbReference>
<proteinExistence type="predicted"/>
<keyword evidence="3" id="KW-1185">Reference proteome</keyword>
<comment type="caution">
    <text evidence="2">The sequence shown here is derived from an EMBL/GenBank/DDBJ whole genome shotgun (WGS) entry which is preliminary data.</text>
</comment>
<feature type="compositionally biased region" description="Basic and acidic residues" evidence="1">
    <location>
        <begin position="1255"/>
        <end position="1267"/>
    </location>
</feature>
<feature type="region of interest" description="Disordered" evidence="1">
    <location>
        <begin position="1253"/>
        <end position="1283"/>
    </location>
</feature>
<name>A0AAD7Y607_MYTSE</name>
<feature type="compositionally biased region" description="Basic residues" evidence="1">
    <location>
        <begin position="1445"/>
        <end position="1455"/>
    </location>
</feature>
<evidence type="ECO:0000256" key="1">
    <source>
        <dbReference type="SAM" id="MobiDB-lite"/>
    </source>
</evidence>
<dbReference type="Proteomes" id="UP001231518">
    <property type="component" value="Chromosome 31"/>
</dbReference>
<sequence>MEANDFLAKLKENVNEKDWCNLSKVYNDYKAIASKLSTKERGSFSLNVLCLLCRNLDKAPTWRDSIDTKDLLTLTIDCIRETRGLNKSEQVKTLACIYHIHRYVVRKNAPVPPELILKLSFMPFEAEPKNLLKEYSKTYWNIVADRLIYIEKLKGKAIHKLLPKLTEDLLKTLDVYDTAQFCENILVFLVKKLHFIYSENYPKQLNVLYGEIFEKLSRKTDFGMFKKLKEKTTLDLYVKFSDCLYVIAENSSKNRFKESALTVAVRAVTTILGHRPDIFHCLQTFYLNSFCDIFVNKTTYLDAVFKNLTVSCEITEKLGYKDTMVATYPFIGQFLRLFIEYSVNNGIKINFTQEIQENCLNFMIKLLNELKNCEQLLKCENCKVKSGLHDALRLSFLLKHFITNAVQSNCDLNNLLPLYKTVIESQYSIMGELKKLACVNYEKCYRKLQTDTHNTAILLNKNEKYEFSINLFEVYIKNELSVTKKEFEHKNVARAFYNKSICELDYKKHENALFDAFLSLLFSKDLNSDKYMSLVMDIKAKALKCDDKNDDEDDDDDKNDDLQLLSVLEACKIVMEQKIYGDLTPFLKDVKFSLLLKHEFDIYCKLWPSIVPVAGVWRSLNSLLNGKQEKWMTVEDPESLLWLLLEVISVTPEAVRTIHSEYFKAIVNELLEKIDNMPEPISSDFRVAQTVLLFLKAEYDIAEASTKYGWKVTETSIDPDLTQAMRSISQEHEALQKALQAVEIWTELAVVLDTVTNKRLLRPALQLAQIFVQQLLHFSRTAHALQLAHVCCQIAIYVDDKESYLLNAGILISHMDKSCPPLRAILSQATEYWPAVIQAAHSLETALVFVCDTALAVIRAAHSLETALVFVCDAAIYYNKIGQTGVAAKLVQLAQTRILTSYDKYPDINLDLAVGRLMEAQTLLCRESGLSTMSAVNSTQRHYLSISNTASKWYPRRLRGLTLKQRIYSSSARGVRTARVLRLWRRARSAAAVALPACAAPQQATMYADIVNVYRMDDAQVKIDNRLKYILGIPSNEQPSTAVEPKIERFAPKQDFEMMLECQTFKSQISPTRKYVTIPGFKMAEFFRHNSCDCYACINPICPIIAYITGGLEASMYFRANEFEIAGNYFKGVINTFGFFEDKLKHVLKTYSDLDFEKYVIDGVKRMFEEQFRKVKLEILIEASFYELKNGNFDAADDYIVTIHEIVQDLAEKDSYLSNEVMNLLIASAKVRNVIKKQEFDLEAEFENLKLSPKAKTEGEKTPESKAKLPQAKPSARKVKDEELPKKRKVIKLNLDENSSDEKEVEKPKPRKKVSEFKIPVPVTSKPVIENLTPRPTRKPVITITDTTKTPKVDKKEELNEFFTPQSTPEQFFTPLNTIKTYSKSTLRKGIVKNLEQEFSTPKTGLEKENVKRTELPTRSGRKEDKERALKRATSPGKLSDSQTRPRRLRQPKIE</sequence>
<gene>
    <name evidence="2" type="ORF">PYW07_013069</name>
</gene>
<evidence type="ECO:0000313" key="2">
    <source>
        <dbReference type="EMBL" id="KAJ8703775.1"/>
    </source>
</evidence>
<feature type="compositionally biased region" description="Basic and acidic residues" evidence="1">
    <location>
        <begin position="1349"/>
        <end position="1359"/>
    </location>
</feature>
<feature type="compositionally biased region" description="Basic and acidic residues" evidence="1">
    <location>
        <begin position="1405"/>
        <end position="1430"/>
    </location>
</feature>